<keyword evidence="2" id="KW-0645">Protease</keyword>
<dbReference type="AlphaFoldDB" id="A0ABD0YHX2"/>
<evidence type="ECO:0000313" key="13">
    <source>
        <dbReference type="Proteomes" id="UP001558652"/>
    </source>
</evidence>
<dbReference type="Pfam" id="PF00078">
    <property type="entry name" value="RVT_1"/>
    <property type="match status" value="1"/>
</dbReference>
<dbReference type="Pfam" id="PF17921">
    <property type="entry name" value="Integrase_H2C2"/>
    <property type="match status" value="1"/>
</dbReference>
<dbReference type="InterPro" id="IPR050951">
    <property type="entry name" value="Retrovirus_Pol_polyprotein"/>
</dbReference>
<dbReference type="InterPro" id="IPR043502">
    <property type="entry name" value="DNA/RNA_pol_sf"/>
</dbReference>
<accession>A0ABD0YHX2</accession>
<dbReference type="SUPFAM" id="SSF56672">
    <property type="entry name" value="DNA/RNA polymerases"/>
    <property type="match status" value="1"/>
</dbReference>
<feature type="domain" description="Reverse transcriptase" evidence="11">
    <location>
        <begin position="603"/>
        <end position="783"/>
    </location>
</feature>
<dbReference type="InterPro" id="IPR001995">
    <property type="entry name" value="Peptidase_A2_cat"/>
</dbReference>
<dbReference type="CDD" id="cd09274">
    <property type="entry name" value="RNase_HI_RT_Ty3"/>
    <property type="match status" value="1"/>
</dbReference>
<dbReference type="InterPro" id="IPR000477">
    <property type="entry name" value="RT_dom"/>
</dbReference>
<evidence type="ECO:0000256" key="1">
    <source>
        <dbReference type="ARBA" id="ARBA00012493"/>
    </source>
</evidence>
<feature type="region of interest" description="Disordered" evidence="9">
    <location>
        <begin position="224"/>
        <end position="301"/>
    </location>
</feature>
<dbReference type="PANTHER" id="PTHR37984:SF5">
    <property type="entry name" value="PROTEIN NYNRIN-LIKE"/>
    <property type="match status" value="1"/>
</dbReference>
<dbReference type="Gene3D" id="2.40.70.10">
    <property type="entry name" value="Acid Proteases"/>
    <property type="match status" value="1"/>
</dbReference>
<dbReference type="Pfam" id="PF03732">
    <property type="entry name" value="Retrotrans_gag"/>
    <property type="match status" value="1"/>
</dbReference>
<evidence type="ECO:0000256" key="4">
    <source>
        <dbReference type="ARBA" id="ARBA00022695"/>
    </source>
</evidence>
<dbReference type="PROSITE" id="PS50878">
    <property type="entry name" value="RT_POL"/>
    <property type="match status" value="1"/>
</dbReference>
<feature type="compositionally biased region" description="Basic and acidic residues" evidence="9">
    <location>
        <begin position="1121"/>
        <end position="1140"/>
    </location>
</feature>
<proteinExistence type="predicted"/>
<dbReference type="InterPro" id="IPR005162">
    <property type="entry name" value="Retrotrans_gag_dom"/>
</dbReference>
<feature type="region of interest" description="Disordered" evidence="9">
    <location>
        <begin position="1113"/>
        <end position="1140"/>
    </location>
</feature>
<feature type="region of interest" description="Disordered" evidence="9">
    <location>
        <begin position="23"/>
        <end position="54"/>
    </location>
</feature>
<dbReference type="Pfam" id="PF17917">
    <property type="entry name" value="RT_RNaseH"/>
    <property type="match status" value="1"/>
</dbReference>
<dbReference type="InterPro" id="IPR041373">
    <property type="entry name" value="RT_RNaseH"/>
</dbReference>
<protein>
    <recommendedName>
        <fullName evidence="1">RNA-directed DNA polymerase</fullName>
        <ecNumber evidence="1">2.7.7.49</ecNumber>
    </recommendedName>
</protein>
<evidence type="ECO:0000259" key="10">
    <source>
        <dbReference type="PROSITE" id="PS50175"/>
    </source>
</evidence>
<sequence length="1140" mass="129107">MGQVRSALLSGILKCWTDLESKVKGQTGEVDTSSSEAEEQDEGAVSKVREPTPEPTRVRTVIRQTQVPVRDWGVTFSGDGQGPSLPSFLDDVDHYRRARHVSERDLFLQACDLFRGPAAIWYRSSRREVTSWEDLEDRLRQEFEDEDYEDRLMAEIMSRTQGPDEQFGTYVAIMRTYFSRLPSPLSEAKKLRILKRGVTPYFYERICVFDPISVEEFLERGRRVQRQGDHMSTYQPPPPVRKDTLEPDLAYRTRRRDSRPEHVAATQELPATRGNPNPPMKKPDPPLQGLSVPPKTPSRVDDAPNSKFTCWHCHQAGHRFHECAELHLTFCTRCGKQGISGGRCDKCMGKAVVGKRGGGSEVKKQSPARVIPVVSRTSPAEWQAWLGVVRERFTRPRAEGVLDSRKGDRRPHLVVNVYGQPLLGLLDSGASRTLVGGEGWKVLRGLGLRDYEGGATHVMVADGSRCVVHGCVDLPFELEGRVRVISALVVPTLTTPLILGTDFWRAMAIVPNLSQGSWEFQDHAGEVVVSDGTGLEDHLEATQRETLDGVVREFVGRVGTPLGCTHRVQHVVDTGDSKPIKQRYYPVSPVLERAMHAELDEMLQAGVVEPSKSAWSSPVVMIRKKDGSYRFCVDYRKVNAVTRRDAYPLPYVSHILDRLRNARYLSSLDVKSAYWQVPLSEESKERTAFTVPGRGLFQFTRMPFGLHNSPATWQRLIDQVLGPELERHVFVYLDDIIVCSAQFDEHVETLDRVFKKLKEAGLTLNLEKCQFCRPELRYLGYVVDRTGLRVDAQKVECIVNFPAPRTPTHVRRFLGMCGWYRRFIPDFSTVAAPLTDLLKKGRAWLWSGECERAFAQLKEHLVSAPILTCPDFERPFIVQTDASGKGIGAILSQELPDGERVVAYASRALSKAERNYSTTEQECLAVIWAVEKFRPYLEGTEFTVVTDHAALKWLNGLKDPVGRLARWALRLQQHPFKVIHRPGKLHAAPDALFRDTAEVSCSAVEVTESSRDGWYLGMLKRVRKDPQRYPRWEVRDGDQLFRRIVGKSSDDPWRLVVPKPLRLVVLQECRDSHPAARLGVFRARQWIQGRYYWPGMRTDVARFVARSRVCLPSKPGMGRPKGPEGIRRGEVLSHREDTVA</sequence>
<dbReference type="PROSITE" id="PS50175">
    <property type="entry name" value="ASP_PROT_RETROV"/>
    <property type="match status" value="1"/>
</dbReference>
<dbReference type="CDD" id="cd00303">
    <property type="entry name" value="retropepsin_like"/>
    <property type="match status" value="1"/>
</dbReference>
<evidence type="ECO:0000256" key="3">
    <source>
        <dbReference type="ARBA" id="ARBA00022679"/>
    </source>
</evidence>
<dbReference type="InterPro" id="IPR043128">
    <property type="entry name" value="Rev_trsase/Diguanyl_cyclase"/>
</dbReference>
<evidence type="ECO:0000256" key="2">
    <source>
        <dbReference type="ARBA" id="ARBA00022670"/>
    </source>
</evidence>
<dbReference type="CDD" id="cd01647">
    <property type="entry name" value="RT_LTR"/>
    <property type="match status" value="1"/>
</dbReference>
<keyword evidence="3" id="KW-0808">Transferase</keyword>
<dbReference type="FunFam" id="3.30.70.270:FF:000020">
    <property type="entry name" value="Transposon Tf2-6 polyprotein-like Protein"/>
    <property type="match status" value="1"/>
</dbReference>
<evidence type="ECO:0000256" key="7">
    <source>
        <dbReference type="ARBA" id="ARBA00022801"/>
    </source>
</evidence>
<dbReference type="Gene3D" id="3.30.70.270">
    <property type="match status" value="2"/>
</dbReference>
<keyword evidence="4" id="KW-0548">Nucleotidyltransferase</keyword>
<evidence type="ECO:0000313" key="12">
    <source>
        <dbReference type="EMBL" id="KAL1130749.1"/>
    </source>
</evidence>
<keyword evidence="7" id="KW-0378">Hydrolase</keyword>
<evidence type="ECO:0000259" key="11">
    <source>
        <dbReference type="PROSITE" id="PS50878"/>
    </source>
</evidence>
<name>A0ABD0YHX2_9HEMI</name>
<dbReference type="FunFam" id="3.10.10.10:FF:000007">
    <property type="entry name" value="Retrovirus-related Pol polyprotein from transposon 17.6-like Protein"/>
    <property type="match status" value="1"/>
</dbReference>
<dbReference type="GO" id="GO:0004519">
    <property type="term" value="F:endonuclease activity"/>
    <property type="evidence" value="ECO:0007669"/>
    <property type="project" value="UniProtKB-KW"/>
</dbReference>
<keyword evidence="8" id="KW-0695">RNA-directed DNA polymerase</keyword>
<dbReference type="InterPro" id="IPR041588">
    <property type="entry name" value="Integrase_H2C2"/>
</dbReference>
<dbReference type="PANTHER" id="PTHR37984">
    <property type="entry name" value="PROTEIN CBG26694"/>
    <property type="match status" value="1"/>
</dbReference>
<dbReference type="GO" id="GO:0008233">
    <property type="term" value="F:peptidase activity"/>
    <property type="evidence" value="ECO:0007669"/>
    <property type="project" value="UniProtKB-KW"/>
</dbReference>
<dbReference type="Gene3D" id="3.10.10.10">
    <property type="entry name" value="HIV Type 1 Reverse Transcriptase, subunit A, domain 1"/>
    <property type="match status" value="1"/>
</dbReference>
<comment type="caution">
    <text evidence="12">The sequence shown here is derived from an EMBL/GenBank/DDBJ whole genome shotgun (WGS) entry which is preliminary data.</text>
</comment>
<keyword evidence="13" id="KW-1185">Reference proteome</keyword>
<evidence type="ECO:0000256" key="8">
    <source>
        <dbReference type="ARBA" id="ARBA00022918"/>
    </source>
</evidence>
<evidence type="ECO:0000256" key="9">
    <source>
        <dbReference type="SAM" id="MobiDB-lite"/>
    </source>
</evidence>
<dbReference type="InterPro" id="IPR001969">
    <property type="entry name" value="Aspartic_peptidase_AS"/>
</dbReference>
<reference evidence="12 13" key="1">
    <citation type="submission" date="2024-07" db="EMBL/GenBank/DDBJ databases">
        <title>Chromosome-level genome assembly of the water stick insect Ranatra chinensis (Heteroptera: Nepidae).</title>
        <authorList>
            <person name="Liu X."/>
        </authorList>
    </citation>
    <scope>NUCLEOTIDE SEQUENCE [LARGE SCALE GENOMIC DNA]</scope>
    <source>
        <strain evidence="12">Cailab_2021Rc</strain>
        <tissue evidence="12">Muscle</tissue>
    </source>
</reference>
<dbReference type="PROSITE" id="PS00141">
    <property type="entry name" value="ASP_PROTEASE"/>
    <property type="match status" value="1"/>
</dbReference>
<dbReference type="GO" id="GO:0006508">
    <property type="term" value="P:proteolysis"/>
    <property type="evidence" value="ECO:0007669"/>
    <property type="project" value="UniProtKB-KW"/>
</dbReference>
<dbReference type="EMBL" id="JBFDAA010000007">
    <property type="protein sequence ID" value="KAL1130749.1"/>
    <property type="molecule type" value="Genomic_DNA"/>
</dbReference>
<evidence type="ECO:0000256" key="6">
    <source>
        <dbReference type="ARBA" id="ARBA00022759"/>
    </source>
</evidence>
<dbReference type="FunFam" id="1.10.340.70:FF:000001">
    <property type="entry name" value="Retrovirus-related Pol polyprotein from transposon gypsy-like Protein"/>
    <property type="match status" value="1"/>
</dbReference>
<dbReference type="GO" id="GO:0003964">
    <property type="term" value="F:RNA-directed DNA polymerase activity"/>
    <property type="evidence" value="ECO:0007669"/>
    <property type="project" value="UniProtKB-KW"/>
</dbReference>
<dbReference type="FunFam" id="3.10.20.370:FF:000001">
    <property type="entry name" value="Retrovirus-related Pol polyprotein from transposon 17.6-like protein"/>
    <property type="match status" value="1"/>
</dbReference>
<feature type="domain" description="Peptidase A2" evidence="10">
    <location>
        <begin position="422"/>
        <end position="503"/>
    </location>
</feature>
<feature type="compositionally biased region" description="Basic and acidic residues" evidence="9">
    <location>
        <begin position="240"/>
        <end position="251"/>
    </location>
</feature>
<organism evidence="12 13">
    <name type="scientific">Ranatra chinensis</name>
    <dbReference type="NCBI Taxonomy" id="642074"/>
    <lineage>
        <taxon>Eukaryota</taxon>
        <taxon>Metazoa</taxon>
        <taxon>Ecdysozoa</taxon>
        <taxon>Arthropoda</taxon>
        <taxon>Hexapoda</taxon>
        <taxon>Insecta</taxon>
        <taxon>Pterygota</taxon>
        <taxon>Neoptera</taxon>
        <taxon>Paraneoptera</taxon>
        <taxon>Hemiptera</taxon>
        <taxon>Heteroptera</taxon>
        <taxon>Panheteroptera</taxon>
        <taxon>Nepomorpha</taxon>
        <taxon>Nepidae</taxon>
        <taxon>Ranatrinae</taxon>
        <taxon>Ranatra</taxon>
    </lineage>
</organism>
<keyword evidence="5" id="KW-0540">Nuclease</keyword>
<evidence type="ECO:0000256" key="5">
    <source>
        <dbReference type="ARBA" id="ARBA00022722"/>
    </source>
</evidence>
<dbReference type="Proteomes" id="UP001558652">
    <property type="component" value="Unassembled WGS sequence"/>
</dbReference>
<dbReference type="EC" id="2.7.7.49" evidence="1"/>
<dbReference type="InterPro" id="IPR021109">
    <property type="entry name" value="Peptidase_aspartic_dom_sf"/>
</dbReference>
<dbReference type="Gene3D" id="1.10.340.70">
    <property type="match status" value="1"/>
</dbReference>
<gene>
    <name evidence="12" type="ORF">AAG570_011990</name>
</gene>
<dbReference type="SUPFAM" id="SSF50630">
    <property type="entry name" value="Acid proteases"/>
    <property type="match status" value="1"/>
</dbReference>
<keyword evidence="6" id="KW-0255">Endonuclease</keyword>